<feature type="compositionally biased region" description="Low complexity" evidence="1">
    <location>
        <begin position="267"/>
        <end position="280"/>
    </location>
</feature>
<organism evidence="2 3">
    <name type="scientific">Cirrhinus molitorella</name>
    <name type="common">mud carp</name>
    <dbReference type="NCBI Taxonomy" id="172907"/>
    <lineage>
        <taxon>Eukaryota</taxon>
        <taxon>Metazoa</taxon>
        <taxon>Chordata</taxon>
        <taxon>Craniata</taxon>
        <taxon>Vertebrata</taxon>
        <taxon>Euteleostomi</taxon>
        <taxon>Actinopterygii</taxon>
        <taxon>Neopterygii</taxon>
        <taxon>Teleostei</taxon>
        <taxon>Ostariophysi</taxon>
        <taxon>Cypriniformes</taxon>
        <taxon>Cyprinidae</taxon>
        <taxon>Labeoninae</taxon>
        <taxon>Labeonini</taxon>
        <taxon>Cirrhinus</taxon>
    </lineage>
</organism>
<proteinExistence type="predicted"/>
<feature type="compositionally biased region" description="Gly residues" evidence="1">
    <location>
        <begin position="204"/>
        <end position="216"/>
    </location>
</feature>
<feature type="compositionally biased region" description="Acidic residues" evidence="1">
    <location>
        <begin position="82"/>
        <end position="107"/>
    </location>
</feature>
<feature type="compositionally biased region" description="Low complexity" evidence="1">
    <location>
        <begin position="308"/>
        <end position="318"/>
    </location>
</feature>
<feature type="compositionally biased region" description="Low complexity" evidence="1">
    <location>
        <begin position="409"/>
        <end position="422"/>
    </location>
</feature>
<feature type="region of interest" description="Disordered" evidence="1">
    <location>
        <begin position="77"/>
        <end position="331"/>
    </location>
</feature>
<protein>
    <submittedName>
        <fullName evidence="2">Uncharacterized protein</fullName>
    </submittedName>
</protein>
<gene>
    <name evidence="2" type="ORF">QQF64_013214</name>
</gene>
<feature type="compositionally biased region" description="Polar residues" evidence="1">
    <location>
        <begin position="439"/>
        <end position="470"/>
    </location>
</feature>
<comment type="caution">
    <text evidence="2">The sequence shown here is derived from an EMBL/GenBank/DDBJ whole genome shotgun (WGS) entry which is preliminary data.</text>
</comment>
<evidence type="ECO:0000313" key="3">
    <source>
        <dbReference type="Proteomes" id="UP001558613"/>
    </source>
</evidence>
<dbReference type="Proteomes" id="UP001558613">
    <property type="component" value="Unassembled WGS sequence"/>
</dbReference>
<dbReference type="EMBL" id="JAYMGO010000019">
    <property type="protein sequence ID" value="KAL1255153.1"/>
    <property type="molecule type" value="Genomic_DNA"/>
</dbReference>
<evidence type="ECO:0000256" key="1">
    <source>
        <dbReference type="SAM" id="MobiDB-lite"/>
    </source>
</evidence>
<reference evidence="2 3" key="1">
    <citation type="submission" date="2023-09" db="EMBL/GenBank/DDBJ databases">
        <authorList>
            <person name="Wang M."/>
        </authorList>
    </citation>
    <scope>NUCLEOTIDE SEQUENCE [LARGE SCALE GENOMIC DNA]</scope>
    <source>
        <strain evidence="2">GT-2023</strain>
        <tissue evidence="2">Liver</tissue>
    </source>
</reference>
<feature type="region of interest" description="Disordered" evidence="1">
    <location>
        <begin position="409"/>
        <end position="472"/>
    </location>
</feature>
<sequence length="759" mass="79021">MAGAGVRSPAPYQDGGLEEYKMYFGGQSSIRKSKARLLVALCLLHSFPQRPVLKMLSRNLVIASVAVVFLASTVSTAPVEDKEPEENDFEAEEGEEELSEEEEDDDDSKGQHMKGPGSQQATAAPKGLGMTPGSAVAGESPNGQKLNGGTQTGQVSSGSTSTASNGANGSNGRDGYSRPSGSSSHDASSGGQDGSKSEIVPPGVGAGGAGANGGSGSKVPGTDGGVHSVSISVVSSGQGSPGHIAAGHGSTMISSHTFGRPSAGQMSDGVGVVSSEVQSQPTGSEGFTPLTDGSQYENGETAHDGSQIESPEIPEIESNGNGHKQLLNGGETGFTGLDHFMAGTSQIQGTGGFDSFGTSPHLEITGIIDQSSHDFLVGLMGGIGESFGPDTQTDGLDHMGLAFQVDSAAAGLSPGHPSSGGPVLDAPPDSPGPDYLSVDNGNGDYTHSISTSDNGAHSKSPADTTDSSVVFDTMSHPGHSFIDYSDGGADNNGADLPDTNGNGNGRHKPVVDIQKGDPSGVHLDISGTGHQGAATEMHHTAVGALDLNDHTLSPYADTTGLDGVTGASMQTDMAGAAGDPVTDGQTQTDMTGQGHLAVTDGMPSYTGNHIFSAHPDTCQSITQARVSCVVCVSKKQILCVKLGLDLQMPQRHIVAWFRQTYQSQGIHSQGFPHRQMPWAQLNLKGLSGVQTNLVLRNRHSQLYQQVNSTTHLVRVLKVQKMWNWKIPADFHMKPRVRFLRYRFQCTDQYAWQRNREPAR</sequence>
<evidence type="ECO:0000313" key="2">
    <source>
        <dbReference type="EMBL" id="KAL1255153.1"/>
    </source>
</evidence>
<feature type="compositionally biased region" description="Low complexity" evidence="1">
    <location>
        <begin position="225"/>
        <end position="238"/>
    </location>
</feature>
<accession>A0ABR3LUN7</accession>
<name>A0ABR3LUN7_9TELE</name>
<keyword evidence="3" id="KW-1185">Reference proteome</keyword>
<feature type="compositionally biased region" description="Low complexity" evidence="1">
    <location>
        <begin position="147"/>
        <end position="190"/>
    </location>
</feature>
<feature type="compositionally biased region" description="Polar residues" evidence="1">
    <location>
        <begin position="281"/>
        <end position="298"/>
    </location>
</feature>